<feature type="transmembrane region" description="Helical" evidence="7">
    <location>
        <begin position="339"/>
        <end position="365"/>
    </location>
</feature>
<dbReference type="EMBL" id="PVNG01000017">
    <property type="protein sequence ID" value="PRX60345.1"/>
    <property type="molecule type" value="Genomic_DNA"/>
</dbReference>
<evidence type="ECO:0000313" key="10">
    <source>
        <dbReference type="Proteomes" id="UP000238312"/>
    </source>
</evidence>
<feature type="transmembrane region" description="Helical" evidence="7">
    <location>
        <begin position="222"/>
        <end position="243"/>
    </location>
</feature>
<dbReference type="InterPro" id="IPR020846">
    <property type="entry name" value="MFS_dom"/>
</dbReference>
<evidence type="ECO:0000256" key="3">
    <source>
        <dbReference type="ARBA" id="ARBA00022475"/>
    </source>
</evidence>
<evidence type="ECO:0000256" key="5">
    <source>
        <dbReference type="ARBA" id="ARBA00022989"/>
    </source>
</evidence>
<feature type="transmembrane region" description="Helical" evidence="7">
    <location>
        <begin position="255"/>
        <end position="273"/>
    </location>
</feature>
<dbReference type="InterPro" id="IPR036259">
    <property type="entry name" value="MFS_trans_sf"/>
</dbReference>
<protein>
    <submittedName>
        <fullName evidence="9">Putative MFS family arabinose efflux permease</fullName>
    </submittedName>
</protein>
<dbReference type="Gene3D" id="1.20.1250.20">
    <property type="entry name" value="MFS general substrate transporter like domains"/>
    <property type="match status" value="1"/>
</dbReference>
<proteinExistence type="predicted"/>
<evidence type="ECO:0000256" key="7">
    <source>
        <dbReference type="SAM" id="Phobius"/>
    </source>
</evidence>
<dbReference type="Proteomes" id="UP000238312">
    <property type="component" value="Unassembled WGS sequence"/>
</dbReference>
<comment type="subcellular location">
    <subcellularLocation>
        <location evidence="1">Cell membrane</location>
        <topology evidence="1">Multi-pass membrane protein</topology>
    </subcellularLocation>
</comment>
<sequence>MANLLGERRFRRLFTAATTSGLGDGLRITAFAVFAATLTRDPFQVTLVAVAAHLPWVLVGPFIGALVDHLDHTRALRACYLVQAVVMTAFVALILTHRASIPVLIVVAFVMTSVETMAYNLIQAATPELSGSADLNAANSWLQGGQFIATEFLGAPLGAALFVVGWQLPFLIDAMTFGVAAILLLGLKGKGPPTPRVDFRSLFRETADGCAWLFRHRLLRTVCLLVGIANLTTVGAISISVLYALEILHISRTGYGLLMLIIAVGGLLGLIAVRKIAALLGNERTLGAALAVLPLAFLAGSLTSEPIVAALAFALVGAGISAGRVVTTTMRQIMVPQHMFGKVTGAFALFISGTAPIGALLAGVIADRYGLRAPFFAGTFVLALTALAAFRELFRAAKDQ</sequence>
<feature type="transmembrane region" description="Helical" evidence="7">
    <location>
        <begin position="285"/>
        <end position="302"/>
    </location>
</feature>
<keyword evidence="2" id="KW-0813">Transport</keyword>
<evidence type="ECO:0000256" key="1">
    <source>
        <dbReference type="ARBA" id="ARBA00004651"/>
    </source>
</evidence>
<evidence type="ECO:0000256" key="6">
    <source>
        <dbReference type="ARBA" id="ARBA00023136"/>
    </source>
</evidence>
<dbReference type="InterPro" id="IPR010290">
    <property type="entry name" value="TM_effector"/>
</dbReference>
<feature type="domain" description="Major facilitator superfamily (MFS) profile" evidence="8">
    <location>
        <begin position="219"/>
        <end position="400"/>
    </location>
</feature>
<keyword evidence="5 7" id="KW-1133">Transmembrane helix</keyword>
<dbReference type="SUPFAM" id="SSF103473">
    <property type="entry name" value="MFS general substrate transporter"/>
    <property type="match status" value="1"/>
</dbReference>
<keyword evidence="10" id="KW-1185">Reference proteome</keyword>
<dbReference type="GO" id="GO:0005886">
    <property type="term" value="C:plasma membrane"/>
    <property type="evidence" value="ECO:0007669"/>
    <property type="project" value="UniProtKB-SubCell"/>
</dbReference>
<evidence type="ECO:0000313" key="9">
    <source>
        <dbReference type="EMBL" id="PRX60345.1"/>
    </source>
</evidence>
<gene>
    <name evidence="9" type="ORF">B0I32_117112</name>
</gene>
<keyword evidence="4 7" id="KW-0812">Transmembrane</keyword>
<dbReference type="AlphaFoldDB" id="A0A2T0MQF1"/>
<dbReference type="CDD" id="cd06173">
    <property type="entry name" value="MFS_MefA_like"/>
    <property type="match status" value="1"/>
</dbReference>
<name>A0A2T0MQF1_9ACTN</name>
<accession>A0A2T0MQF1</accession>
<feature type="transmembrane region" description="Helical" evidence="7">
    <location>
        <begin position="170"/>
        <end position="187"/>
    </location>
</feature>
<dbReference type="PROSITE" id="PS50850">
    <property type="entry name" value="MFS"/>
    <property type="match status" value="1"/>
</dbReference>
<feature type="transmembrane region" description="Helical" evidence="7">
    <location>
        <begin position="78"/>
        <end position="95"/>
    </location>
</feature>
<evidence type="ECO:0000259" key="8">
    <source>
        <dbReference type="PROSITE" id="PS50850"/>
    </source>
</evidence>
<organism evidence="9 10">
    <name type="scientific">Nonomuraea fuscirosea</name>
    <dbReference type="NCBI Taxonomy" id="1291556"/>
    <lineage>
        <taxon>Bacteria</taxon>
        <taxon>Bacillati</taxon>
        <taxon>Actinomycetota</taxon>
        <taxon>Actinomycetes</taxon>
        <taxon>Streptosporangiales</taxon>
        <taxon>Streptosporangiaceae</taxon>
        <taxon>Nonomuraea</taxon>
    </lineage>
</organism>
<dbReference type="RefSeq" id="WP_181308103.1">
    <property type="nucleotide sequence ID" value="NZ_JBFAIB010000005.1"/>
</dbReference>
<comment type="caution">
    <text evidence="9">The sequence shown here is derived from an EMBL/GenBank/DDBJ whole genome shotgun (WGS) entry which is preliminary data.</text>
</comment>
<evidence type="ECO:0000256" key="2">
    <source>
        <dbReference type="ARBA" id="ARBA00022448"/>
    </source>
</evidence>
<feature type="transmembrane region" description="Helical" evidence="7">
    <location>
        <begin position="371"/>
        <end position="390"/>
    </location>
</feature>
<dbReference type="PANTHER" id="PTHR23513:SF6">
    <property type="entry name" value="MAJOR FACILITATOR SUPERFAMILY ASSOCIATED DOMAIN-CONTAINING PROTEIN"/>
    <property type="match status" value="1"/>
</dbReference>
<feature type="transmembrane region" description="Helical" evidence="7">
    <location>
        <begin position="308"/>
        <end position="327"/>
    </location>
</feature>
<feature type="transmembrane region" description="Helical" evidence="7">
    <location>
        <begin position="45"/>
        <end position="66"/>
    </location>
</feature>
<dbReference type="GO" id="GO:0022857">
    <property type="term" value="F:transmembrane transporter activity"/>
    <property type="evidence" value="ECO:0007669"/>
    <property type="project" value="InterPro"/>
</dbReference>
<evidence type="ECO:0000256" key="4">
    <source>
        <dbReference type="ARBA" id="ARBA00022692"/>
    </source>
</evidence>
<dbReference type="PANTHER" id="PTHR23513">
    <property type="entry name" value="INTEGRAL MEMBRANE EFFLUX PROTEIN-RELATED"/>
    <property type="match status" value="1"/>
</dbReference>
<keyword evidence="3" id="KW-1003">Cell membrane</keyword>
<reference evidence="9 10" key="1">
    <citation type="submission" date="2018-03" db="EMBL/GenBank/DDBJ databases">
        <title>Genomic Encyclopedia of Type Strains, Phase III (KMG-III): the genomes of soil and plant-associated and newly described type strains.</title>
        <authorList>
            <person name="Whitman W."/>
        </authorList>
    </citation>
    <scope>NUCLEOTIDE SEQUENCE [LARGE SCALE GENOMIC DNA]</scope>
    <source>
        <strain evidence="9 10">CGMCC 4.7104</strain>
    </source>
</reference>
<dbReference type="Pfam" id="PF05977">
    <property type="entry name" value="MFS_3"/>
    <property type="match status" value="1"/>
</dbReference>
<keyword evidence="6 7" id="KW-0472">Membrane</keyword>